<dbReference type="Proteomes" id="UP000005744">
    <property type="component" value="Unassembled WGS sequence"/>
</dbReference>
<dbReference type="PANTHER" id="PTHR42941:SF1">
    <property type="entry name" value="SLL1037 PROTEIN"/>
    <property type="match status" value="1"/>
</dbReference>
<dbReference type="STRING" id="395493.BegalDRAFT_1698"/>
<dbReference type="EMBL" id="JH600070">
    <property type="protein sequence ID" value="EIJ42576.1"/>
    <property type="molecule type" value="Genomic_DNA"/>
</dbReference>
<dbReference type="AlphaFoldDB" id="I3CG33"/>
<evidence type="ECO:0000313" key="3">
    <source>
        <dbReference type="Proteomes" id="UP000005744"/>
    </source>
</evidence>
<keyword evidence="3" id="KW-1185">Reference proteome</keyword>
<dbReference type="PANTHER" id="PTHR42941">
    <property type="entry name" value="SLL1037 PROTEIN"/>
    <property type="match status" value="1"/>
</dbReference>
<evidence type="ECO:0000313" key="2">
    <source>
        <dbReference type="EMBL" id="EIJ42576.1"/>
    </source>
</evidence>
<dbReference type="Gene3D" id="3.40.190.10">
    <property type="entry name" value="Periplasmic binding protein-like II"/>
    <property type="match status" value="2"/>
</dbReference>
<sequence length="295" mass="31993">MRVLYKSLALLVVTELISTSAIAVEPSLSLCTGSKTGTYFPVGEMIATQAKGVLTVNVVETKGSADNLKKLKDKTCQAAIVQADAYFAEEDTQVRSALKLEQTATLYDEYVHLICNRESGVSGVGDLEDYPDKYTLLVGVKGSGSALTWRSFGLLDEDYSKVPTLPIGEGRALAQLVEGREAQCLLYIGGLNSDTMKSFNAQGDKLKLVPVDDGDFDNKTDQLGKRIYHFTKIPSGTYDKLQSGFFSSSVTTLAVQAVVVTDKTWIEANSDAYNDFVTAVFDATPHIKRLVTGNK</sequence>
<feature type="signal peptide" evidence="1">
    <location>
        <begin position="1"/>
        <end position="23"/>
    </location>
</feature>
<keyword evidence="2" id="KW-0675">Receptor</keyword>
<organism evidence="2 3">
    <name type="scientific">Beggiatoa alba B18LD</name>
    <dbReference type="NCBI Taxonomy" id="395493"/>
    <lineage>
        <taxon>Bacteria</taxon>
        <taxon>Pseudomonadati</taxon>
        <taxon>Pseudomonadota</taxon>
        <taxon>Gammaproteobacteria</taxon>
        <taxon>Thiotrichales</taxon>
        <taxon>Thiotrichaceae</taxon>
        <taxon>Beggiatoa</taxon>
    </lineage>
</organism>
<proteinExistence type="predicted"/>
<dbReference type="InterPro" id="IPR011852">
    <property type="entry name" value="TRAP_TAXI"/>
</dbReference>
<accession>I3CG33</accession>
<dbReference type="SUPFAM" id="SSF53850">
    <property type="entry name" value="Periplasmic binding protein-like II"/>
    <property type="match status" value="1"/>
</dbReference>
<keyword evidence="1" id="KW-0732">Signal</keyword>
<dbReference type="NCBIfam" id="TIGR02122">
    <property type="entry name" value="TRAP_TAXI"/>
    <property type="match status" value="1"/>
</dbReference>
<name>I3CG33_9GAMM</name>
<dbReference type="HOGENOM" id="CLU_939535_0_0_6"/>
<dbReference type="eggNOG" id="COG2358">
    <property type="taxonomic scope" value="Bacteria"/>
</dbReference>
<dbReference type="Pfam" id="PF16868">
    <property type="entry name" value="NMT1_3"/>
    <property type="match status" value="1"/>
</dbReference>
<evidence type="ECO:0000256" key="1">
    <source>
        <dbReference type="SAM" id="SignalP"/>
    </source>
</evidence>
<feature type="chain" id="PRO_5003669200" evidence="1">
    <location>
        <begin position="24"/>
        <end position="295"/>
    </location>
</feature>
<protein>
    <submittedName>
        <fullName evidence="2">TRAP transporter solute receptor, TAXI family</fullName>
    </submittedName>
</protein>
<reference evidence="2 3" key="1">
    <citation type="submission" date="2011-11" db="EMBL/GenBank/DDBJ databases">
        <title>Improved High-Quality Draft sequence of Beggiatoa alba B18lD.</title>
        <authorList>
            <consortium name="US DOE Joint Genome Institute"/>
            <person name="Lucas S."/>
            <person name="Han J."/>
            <person name="Lapidus A."/>
            <person name="Cheng J.-F."/>
            <person name="Goodwin L."/>
            <person name="Pitluck S."/>
            <person name="Peters L."/>
            <person name="Mikhailova N."/>
            <person name="Held B."/>
            <person name="Detter J.C."/>
            <person name="Han C."/>
            <person name="Tapia R."/>
            <person name="Land M."/>
            <person name="Hauser L."/>
            <person name="Kyrpides N."/>
            <person name="Ivanova N."/>
            <person name="Pagani I."/>
            <person name="Samuel K."/>
            <person name="Teske A."/>
            <person name="Mueller J."/>
            <person name="Woyke T."/>
        </authorList>
    </citation>
    <scope>NUCLEOTIDE SEQUENCE [LARGE SCALE GENOMIC DNA]</scope>
    <source>
        <strain evidence="2 3">B18LD</strain>
    </source>
</reference>
<gene>
    <name evidence="2" type="ORF">BegalDRAFT_1698</name>
</gene>